<feature type="domain" description="OmpA-like" evidence="2">
    <location>
        <begin position="130"/>
        <end position="247"/>
    </location>
</feature>
<gene>
    <name evidence="3" type="ORF">E7747_13035</name>
</gene>
<dbReference type="PANTHER" id="PTHR30329:SF21">
    <property type="entry name" value="LIPOPROTEIN YIAD-RELATED"/>
    <property type="match status" value="1"/>
</dbReference>
<dbReference type="Proteomes" id="UP000297149">
    <property type="component" value="Chromosome"/>
</dbReference>
<evidence type="ECO:0000313" key="3">
    <source>
        <dbReference type="EMBL" id="QCD43118.1"/>
    </source>
</evidence>
<dbReference type="InterPro" id="IPR006665">
    <property type="entry name" value="OmpA-like"/>
</dbReference>
<accession>A0A4V1D3I4</accession>
<dbReference type="AlphaFoldDB" id="A0A4V1D3I4"/>
<dbReference type="KEGG" id="ddb:E7747_13035"/>
<dbReference type="CDD" id="cd07185">
    <property type="entry name" value="OmpA_C-like"/>
    <property type="match status" value="1"/>
</dbReference>
<dbReference type="GO" id="GO:0016020">
    <property type="term" value="C:membrane"/>
    <property type="evidence" value="ECO:0007669"/>
    <property type="project" value="UniProtKB-UniRule"/>
</dbReference>
<dbReference type="SUPFAM" id="SSF103088">
    <property type="entry name" value="OmpA-like"/>
    <property type="match status" value="1"/>
</dbReference>
<sequence length="259" mass="29714">MSSHWLWPNFVMNNRLTKYNQYRFSVINRGTLQSLQQLFFQQTKHMKKFLLASLFAAFAFGVPAECEAKDISKDPYRGYDETVYMDMELEDNLKAPTVSKNEHNAVKSYMTRLGKDLAKKNYIVDLMRDDEVVLVTIPSDDIFLPNDTLLSPAAPAKLAPIISLLSDPYMFKVGYAVHTDNTGSPTYNMRLSHQRNNSIYDWLLEKISEDQIVIPYEYGDTDPLGPNDSREGRKENRRVEIFLIPGPKLISSAQKGMLK</sequence>
<protein>
    <recommendedName>
        <fullName evidence="2">OmpA-like domain-containing protein</fullName>
    </recommendedName>
</protein>
<dbReference type="PROSITE" id="PS51123">
    <property type="entry name" value="OMPA_2"/>
    <property type="match status" value="1"/>
</dbReference>
<name>A0A4V1D3I4_9BACT</name>
<evidence type="ECO:0000256" key="1">
    <source>
        <dbReference type="PROSITE-ProRule" id="PRU00473"/>
    </source>
</evidence>
<organism evidence="3 4">
    <name type="scientific">Duncaniella dubosii</name>
    <dbReference type="NCBI Taxonomy" id="2518971"/>
    <lineage>
        <taxon>Bacteria</taxon>
        <taxon>Pseudomonadati</taxon>
        <taxon>Bacteroidota</taxon>
        <taxon>Bacteroidia</taxon>
        <taxon>Bacteroidales</taxon>
        <taxon>Muribaculaceae</taxon>
        <taxon>Duncaniella</taxon>
    </lineage>
</organism>
<dbReference type="PANTHER" id="PTHR30329">
    <property type="entry name" value="STATOR ELEMENT OF FLAGELLAR MOTOR COMPLEX"/>
    <property type="match status" value="1"/>
</dbReference>
<dbReference type="Pfam" id="PF00691">
    <property type="entry name" value="OmpA"/>
    <property type="match status" value="1"/>
</dbReference>
<reference evidence="4" key="1">
    <citation type="submission" date="2019-02" db="EMBL/GenBank/DDBJ databases">
        <title>Isolation and identification of novel species under the genus Muribaculum.</title>
        <authorList>
            <person name="Miyake S."/>
            <person name="Ding Y."/>
            <person name="Low A."/>
            <person name="Soh M."/>
            <person name="Seedorf H."/>
        </authorList>
    </citation>
    <scope>NUCLEOTIDE SEQUENCE [LARGE SCALE GENOMIC DNA]</scope>
    <source>
        <strain evidence="4">H5</strain>
    </source>
</reference>
<keyword evidence="4" id="KW-1185">Reference proteome</keyword>
<dbReference type="Gene3D" id="3.30.1330.60">
    <property type="entry name" value="OmpA-like domain"/>
    <property type="match status" value="1"/>
</dbReference>
<keyword evidence="1" id="KW-0472">Membrane</keyword>
<dbReference type="InterPro" id="IPR036737">
    <property type="entry name" value="OmpA-like_sf"/>
</dbReference>
<evidence type="ECO:0000259" key="2">
    <source>
        <dbReference type="PROSITE" id="PS51123"/>
    </source>
</evidence>
<proteinExistence type="predicted"/>
<dbReference type="EMBL" id="CP039396">
    <property type="protein sequence ID" value="QCD43118.1"/>
    <property type="molecule type" value="Genomic_DNA"/>
</dbReference>
<evidence type="ECO:0000313" key="4">
    <source>
        <dbReference type="Proteomes" id="UP000297149"/>
    </source>
</evidence>
<dbReference type="InterPro" id="IPR050330">
    <property type="entry name" value="Bact_OuterMem_StrucFunc"/>
</dbReference>